<evidence type="ECO:0000313" key="2">
    <source>
        <dbReference type="EMBL" id="AKG91735.1"/>
    </source>
</evidence>
<proteinExistence type="predicted"/>
<evidence type="ECO:0000256" key="1">
    <source>
        <dbReference type="SAM" id="Phobius"/>
    </source>
</evidence>
<dbReference type="InParanoid" id="A0A0F7IFT4"/>
<dbReference type="KEGG" id="gah:GAH_00939"/>
<gene>
    <name evidence="2" type="ORF">GAH_00939</name>
</gene>
<dbReference type="STRING" id="113653.GAH_00939"/>
<organism evidence="2 3">
    <name type="scientific">Geoglobus ahangari</name>
    <dbReference type="NCBI Taxonomy" id="113653"/>
    <lineage>
        <taxon>Archaea</taxon>
        <taxon>Methanobacteriati</taxon>
        <taxon>Methanobacteriota</taxon>
        <taxon>Archaeoglobi</taxon>
        <taxon>Archaeoglobales</taxon>
        <taxon>Archaeoglobaceae</taxon>
        <taxon>Geoglobus</taxon>
    </lineage>
</organism>
<dbReference type="HOGENOM" id="CLU_2285050_0_0_2"/>
<dbReference type="RefSeq" id="WP_048094974.1">
    <property type="nucleotide sequence ID" value="NZ_CP011267.1"/>
</dbReference>
<sequence length="95" mass="11157">MDRAEMTQIKEFVRDMDKNQKVMYFEQKRKSVGMAVALSILIPELGQMYLGKVGKGILILLFSWLIIPWIYGIYDAYKYSKDYNALLYTIIFDSN</sequence>
<accession>A0A0F7IFT4</accession>
<keyword evidence="1" id="KW-0812">Transmembrane</keyword>
<feature type="transmembrane region" description="Helical" evidence="1">
    <location>
        <begin position="31"/>
        <end position="50"/>
    </location>
</feature>
<keyword evidence="1" id="KW-1133">Transmembrane helix</keyword>
<name>A0A0F7IFT4_9EURY</name>
<keyword evidence="3" id="KW-1185">Reference proteome</keyword>
<dbReference type="OrthoDB" id="64860at2157"/>
<evidence type="ECO:0000313" key="3">
    <source>
        <dbReference type="Proteomes" id="UP000034723"/>
    </source>
</evidence>
<dbReference type="Proteomes" id="UP000034723">
    <property type="component" value="Chromosome"/>
</dbReference>
<feature type="transmembrane region" description="Helical" evidence="1">
    <location>
        <begin position="56"/>
        <end position="74"/>
    </location>
</feature>
<protein>
    <submittedName>
        <fullName evidence="2">TM2 domain</fullName>
    </submittedName>
</protein>
<dbReference type="GeneID" id="24803517"/>
<keyword evidence="1" id="KW-0472">Membrane</keyword>
<dbReference type="EMBL" id="CP011267">
    <property type="protein sequence ID" value="AKG91735.1"/>
    <property type="molecule type" value="Genomic_DNA"/>
</dbReference>
<reference evidence="2 3" key="1">
    <citation type="submission" date="2015-04" db="EMBL/GenBank/DDBJ databases">
        <title>The complete genome sequence of the hyperthermophilic, obligate iron-reducing archaeon Geoglobus ahangari strain 234T.</title>
        <authorList>
            <person name="Manzella M.P."/>
            <person name="Holmes D.E."/>
            <person name="Rocheleau J.M."/>
            <person name="Chung A."/>
            <person name="Reguera G."/>
            <person name="Kashefi K."/>
        </authorList>
    </citation>
    <scope>NUCLEOTIDE SEQUENCE [LARGE SCALE GENOMIC DNA]</scope>
    <source>
        <strain evidence="2 3">234</strain>
    </source>
</reference>
<dbReference type="AlphaFoldDB" id="A0A0F7IFT4"/>